<dbReference type="PATRIC" id="fig|1301098.3.peg.5626"/>
<dbReference type="Pfam" id="PF11739">
    <property type="entry name" value="YdbH-like"/>
    <property type="match status" value="1"/>
</dbReference>
<sequence length="851" mass="91631">MPSIRPRLPLLLALLLLLLAGLAWQAWQRFLVEEGVVELDWQGPTLSLDGVRVEHLTLRRDLGGARLDVLGEQLRLEWPRRVDGRWRLGPLSLGRLRFAAWQAAPAAPTPGAGLLPEQLAGWLSLLPQRISLPRLEVELPCPGAPVCRLNGSLSWRQLPDGAATLSAELHQGSGRLSLNGELRRQDANWQLNLNGDIDDQRLADLQAEWLPAGRQWRGSLASPGLPPLDAVRTWLAPWLPTPTLPLSLPEAGRLRLTWDTVLAGDSPWPDWPGLRDSRGSLDLTMQLPQPWPLPGVGGLQGDLQLQAAAEQPGHWRPRILSGDLYLADLYGDWLQALPVGLRPASLRVQMQPEEGSVPAVRIDARIKGASTARLRGVLALRDGEPPSLELREARFQGQVPNLQLGDLRLAGGVLDLPLEGELGSSATTLRLGRDAQVRLASLSGIAGISSTKVSAKTTGASLQLGYAAADPLSYSFAGPVRLEVGNLRQAHLKPLGWTYQGDLNASQLEQGAKGKLQNTGGLVADIVLHRAADGGLQLNAQMPEVALDSGNPLAASLADWPALLGLDNGRLQGRLDWSLPAGKAQQLDLQLSAKGLEGVYDRSEVHGADASAQVKLRGDALTVQLPALRIERLNPGVALGPLQLQGRYGATLGKPLGGRLDWQQAELRLFGGRAWLEPGGLELAQDNAPQSLHLEGVLLEEVLKAYPAEGLAGNGIIDGELPLHIGPGGLSIQGGKLAARQPGFLQFRSEKIRALGSNNPAMQLVATALDDFRYQQLGSSLDYAQDGRLRLGLSLSGQNPALEQGRPINLNVNLEENIPALMTSLQLSDRVSEIIRKRVQERLRKNPSAAP</sequence>
<dbReference type="Proteomes" id="UP000025241">
    <property type="component" value="Chromosome I"/>
</dbReference>
<name>A0A024HQI8_PSEKB</name>
<dbReference type="OrthoDB" id="9759996at2"/>
<evidence type="ECO:0000313" key="2">
    <source>
        <dbReference type="Proteomes" id="UP000025241"/>
    </source>
</evidence>
<keyword evidence="2" id="KW-1185">Reference proteome</keyword>
<dbReference type="eggNOG" id="COG2911">
    <property type="taxonomic scope" value="Bacteria"/>
</dbReference>
<dbReference type="RefSeq" id="WP_043256440.1">
    <property type="nucleotide sequence ID" value="NZ_HG322950.1"/>
</dbReference>
<dbReference type="InterPro" id="IPR021730">
    <property type="entry name" value="YdbH"/>
</dbReference>
<reference evidence="1 2" key="1">
    <citation type="submission" date="2013-03" db="EMBL/GenBank/DDBJ databases">
        <authorList>
            <person name="Linke B."/>
        </authorList>
    </citation>
    <scope>NUCLEOTIDE SEQUENCE [LARGE SCALE GENOMIC DNA]</scope>
    <source>
        <strain evidence="1 2">B13</strain>
    </source>
</reference>
<dbReference type="STRING" id="1301098.PKB_5644"/>
<proteinExistence type="predicted"/>
<protein>
    <submittedName>
        <fullName evidence="1">Uncharacterized protein</fullName>
    </submittedName>
</protein>
<dbReference type="KEGG" id="pkc:PKB_5644"/>
<accession>A0A024HQI8</accession>
<gene>
    <name evidence="1" type="ORF">PKB_5644</name>
</gene>
<dbReference type="AlphaFoldDB" id="A0A024HQI8"/>
<evidence type="ECO:0000313" key="1">
    <source>
        <dbReference type="EMBL" id="CDF86954.1"/>
    </source>
</evidence>
<dbReference type="EMBL" id="HG322950">
    <property type="protein sequence ID" value="CDF86954.1"/>
    <property type="molecule type" value="Genomic_DNA"/>
</dbReference>
<organism evidence="1 2">
    <name type="scientific">Pseudomonas knackmussii (strain DSM 6978 / CCUG 54928 / LMG 23759 / B13)</name>
    <dbReference type="NCBI Taxonomy" id="1301098"/>
    <lineage>
        <taxon>Bacteria</taxon>
        <taxon>Pseudomonadati</taxon>
        <taxon>Pseudomonadota</taxon>
        <taxon>Gammaproteobacteria</taxon>
        <taxon>Pseudomonadales</taxon>
        <taxon>Pseudomonadaceae</taxon>
        <taxon>Pseudomonas</taxon>
    </lineage>
</organism>
<reference evidence="1 2" key="2">
    <citation type="submission" date="2014-05" db="EMBL/GenBank/DDBJ databases">
        <title>Genome sequence of the 3-chlorobenzoate degrading bacterium Pseudomonas knackmussii B13 shows multiple evidence for horizontal gene transfer.</title>
        <authorList>
            <person name="Miyazaki R."/>
            <person name="Bertelli C."/>
            <person name="Falquet L."/>
            <person name="Robinson-Rechavi M."/>
            <person name="Gharib W."/>
            <person name="Roy S."/>
            <person name="Van der Meer J.R."/>
        </authorList>
    </citation>
    <scope>NUCLEOTIDE SEQUENCE [LARGE SCALE GENOMIC DNA]</scope>
    <source>
        <strain evidence="1 2">B13</strain>
    </source>
</reference>
<dbReference type="HOGENOM" id="CLU_016954_0_0_6"/>